<dbReference type="PANTHER" id="PTHR36575">
    <property type="entry name" value="BINDING PROTEIN, PUTATIVE (AFU_ORTHOLOGUE AFUA_1G14430)-RELATED"/>
    <property type="match status" value="1"/>
</dbReference>
<gene>
    <name evidence="9" type="ORF">M409DRAFT_23873</name>
</gene>
<reference evidence="9" key="1">
    <citation type="journal article" date="2020" name="Stud. Mycol.">
        <title>101 Dothideomycetes genomes: a test case for predicting lifestyles and emergence of pathogens.</title>
        <authorList>
            <person name="Haridas S."/>
            <person name="Albert R."/>
            <person name="Binder M."/>
            <person name="Bloem J."/>
            <person name="Labutti K."/>
            <person name="Salamov A."/>
            <person name="Andreopoulos B."/>
            <person name="Baker S."/>
            <person name="Barry K."/>
            <person name="Bills G."/>
            <person name="Bluhm B."/>
            <person name="Cannon C."/>
            <person name="Castanera R."/>
            <person name="Culley D."/>
            <person name="Daum C."/>
            <person name="Ezra D."/>
            <person name="Gonzalez J."/>
            <person name="Henrissat B."/>
            <person name="Kuo A."/>
            <person name="Liang C."/>
            <person name="Lipzen A."/>
            <person name="Lutzoni F."/>
            <person name="Magnuson J."/>
            <person name="Mondo S."/>
            <person name="Nolan M."/>
            <person name="Ohm R."/>
            <person name="Pangilinan J."/>
            <person name="Park H.-J."/>
            <person name="Ramirez L."/>
            <person name="Alfaro M."/>
            <person name="Sun H."/>
            <person name="Tritt A."/>
            <person name="Yoshinaga Y."/>
            <person name="Zwiers L.-H."/>
            <person name="Turgeon B."/>
            <person name="Goodwin S."/>
            <person name="Spatafora J."/>
            <person name="Crous P."/>
            <person name="Grigoriev I."/>
        </authorList>
    </citation>
    <scope>NUCLEOTIDE SEQUENCE</scope>
    <source>
        <strain evidence="9">ATCC 36951</strain>
    </source>
</reference>
<keyword evidence="2" id="KW-0479">Metal-binding</keyword>
<keyword evidence="7" id="KW-0732">Signal</keyword>
<dbReference type="InterPro" id="IPR052282">
    <property type="entry name" value="Starch-active_LPMO"/>
</dbReference>
<keyword evidence="4" id="KW-1015">Disulfide bond</keyword>
<dbReference type="EMBL" id="ML993599">
    <property type="protein sequence ID" value="KAF2165579.1"/>
    <property type="molecule type" value="Genomic_DNA"/>
</dbReference>
<evidence type="ECO:0000256" key="5">
    <source>
        <dbReference type="ARBA" id="ARBA00023180"/>
    </source>
</evidence>
<evidence type="ECO:0000256" key="4">
    <source>
        <dbReference type="ARBA" id="ARBA00023157"/>
    </source>
</evidence>
<evidence type="ECO:0000259" key="8">
    <source>
        <dbReference type="Pfam" id="PF03067"/>
    </source>
</evidence>
<dbReference type="GeneID" id="54560254"/>
<dbReference type="RefSeq" id="XP_033666468.1">
    <property type="nucleotide sequence ID" value="XM_033806982.1"/>
</dbReference>
<dbReference type="Proteomes" id="UP000799537">
    <property type="component" value="Unassembled WGS sequence"/>
</dbReference>
<protein>
    <recommendedName>
        <fullName evidence="8">Chitin-binding type-4 domain-containing protein</fullName>
    </recommendedName>
</protein>
<comment type="similarity">
    <text evidence="6">Belongs to the polysaccharide monooxygenase AA13 family.</text>
</comment>
<keyword evidence="10" id="KW-1185">Reference proteome</keyword>
<dbReference type="Pfam" id="PF03067">
    <property type="entry name" value="LPMO_10"/>
    <property type="match status" value="1"/>
</dbReference>
<dbReference type="AlphaFoldDB" id="A0A6A6CIQ9"/>
<feature type="signal peptide" evidence="7">
    <location>
        <begin position="1"/>
        <end position="18"/>
    </location>
</feature>
<evidence type="ECO:0000313" key="9">
    <source>
        <dbReference type="EMBL" id="KAF2165579.1"/>
    </source>
</evidence>
<sequence length="184" mass="19453">MNFKLFLLTAAVVVPSLGHGIITTPPVRAPGPASPAACGSAITNILKADNQSGIESLYGASGSDPDFKAASCNLVLCKGLKLEDNLANVQPYHPGQEINIKVWTRIPHKGWASVAVMDTRTSPVPLIICEPLISFETDSATGFSTASAPVDMHFNVTLPGSLGGRCTEPGNCVLQWTWFGRVVH</sequence>
<name>A0A6A6CIQ9_ZASCE</name>
<organism evidence="9 10">
    <name type="scientific">Zasmidium cellare ATCC 36951</name>
    <dbReference type="NCBI Taxonomy" id="1080233"/>
    <lineage>
        <taxon>Eukaryota</taxon>
        <taxon>Fungi</taxon>
        <taxon>Dikarya</taxon>
        <taxon>Ascomycota</taxon>
        <taxon>Pezizomycotina</taxon>
        <taxon>Dothideomycetes</taxon>
        <taxon>Dothideomycetidae</taxon>
        <taxon>Mycosphaerellales</taxon>
        <taxon>Mycosphaerellaceae</taxon>
        <taxon>Zasmidium</taxon>
    </lineage>
</organism>
<keyword evidence="5" id="KW-0325">Glycoprotein</keyword>
<evidence type="ECO:0000256" key="2">
    <source>
        <dbReference type="ARBA" id="ARBA00022723"/>
    </source>
</evidence>
<proteinExistence type="inferred from homology"/>
<comment type="cofactor">
    <cofactor evidence="1">
        <name>Cu(2+)</name>
        <dbReference type="ChEBI" id="CHEBI:29036"/>
    </cofactor>
</comment>
<dbReference type="InterPro" id="IPR004302">
    <property type="entry name" value="Cellulose/chitin-bd_N"/>
</dbReference>
<accession>A0A6A6CIQ9</accession>
<feature type="domain" description="Chitin-binding type-4" evidence="8">
    <location>
        <begin position="19"/>
        <end position="177"/>
    </location>
</feature>
<evidence type="ECO:0000256" key="6">
    <source>
        <dbReference type="ARBA" id="ARBA00034311"/>
    </source>
</evidence>
<feature type="chain" id="PRO_5025527534" description="Chitin-binding type-4 domain-containing protein" evidence="7">
    <location>
        <begin position="19"/>
        <end position="184"/>
    </location>
</feature>
<keyword evidence="3" id="KW-0186">Copper</keyword>
<evidence type="ECO:0000256" key="7">
    <source>
        <dbReference type="SAM" id="SignalP"/>
    </source>
</evidence>
<dbReference type="OrthoDB" id="120613at2759"/>
<evidence type="ECO:0000256" key="3">
    <source>
        <dbReference type="ARBA" id="ARBA00023008"/>
    </source>
</evidence>
<dbReference type="PANTHER" id="PTHR36575:SF2">
    <property type="entry name" value="CHITIN-BINDING TYPE-4 DOMAIN-CONTAINING PROTEIN-RELATED"/>
    <property type="match status" value="1"/>
</dbReference>
<evidence type="ECO:0000313" key="10">
    <source>
        <dbReference type="Proteomes" id="UP000799537"/>
    </source>
</evidence>
<evidence type="ECO:0000256" key="1">
    <source>
        <dbReference type="ARBA" id="ARBA00001973"/>
    </source>
</evidence>